<organism evidence="2 3">
    <name type="scientific">Geodia barretti</name>
    <name type="common">Barrett's horny sponge</name>
    <dbReference type="NCBI Taxonomy" id="519541"/>
    <lineage>
        <taxon>Eukaryota</taxon>
        <taxon>Metazoa</taxon>
        <taxon>Porifera</taxon>
        <taxon>Demospongiae</taxon>
        <taxon>Heteroscleromorpha</taxon>
        <taxon>Tetractinellida</taxon>
        <taxon>Astrophorina</taxon>
        <taxon>Geodiidae</taxon>
        <taxon>Geodia</taxon>
    </lineage>
</organism>
<comment type="caution">
    <text evidence="2">The sequence shown here is derived from an EMBL/GenBank/DDBJ whole genome shotgun (WGS) entry which is preliminary data.</text>
</comment>
<keyword evidence="3" id="KW-1185">Reference proteome</keyword>
<evidence type="ECO:0000313" key="2">
    <source>
        <dbReference type="EMBL" id="CAI8051382.1"/>
    </source>
</evidence>
<name>A0AA35TQQ2_GEOBA</name>
<dbReference type="InterPro" id="IPR027095">
    <property type="entry name" value="Golgin-45"/>
</dbReference>
<reference evidence="2" key="1">
    <citation type="submission" date="2023-03" db="EMBL/GenBank/DDBJ databases">
        <authorList>
            <person name="Steffen K."/>
            <person name="Cardenas P."/>
        </authorList>
    </citation>
    <scope>NUCLEOTIDE SEQUENCE</scope>
</reference>
<evidence type="ECO:0000256" key="1">
    <source>
        <dbReference type="SAM" id="MobiDB-lite"/>
    </source>
</evidence>
<dbReference type="Proteomes" id="UP001174909">
    <property type="component" value="Unassembled WGS sequence"/>
</dbReference>
<dbReference type="PANTHER" id="PTHR13066">
    <property type="entry name" value="BASIC LEUCINE ZIPPER NUCLEAR FACTOR 1 BLZF1 PROTEIN"/>
    <property type="match status" value="1"/>
</dbReference>
<feature type="compositionally biased region" description="Basic and acidic residues" evidence="1">
    <location>
        <begin position="44"/>
        <end position="57"/>
    </location>
</feature>
<feature type="region of interest" description="Disordered" evidence="1">
    <location>
        <begin position="322"/>
        <end position="344"/>
    </location>
</feature>
<sequence>MSEIDLKKKYLRRAHHLIQRDERSTKRKLKASAEPITGGRSKHMAAERERGCERSDSCSESDSMSRRSSSSQLDPRLSPPLELKSNIPHTSVRPFHHSRAPLAPSLSMPPLIRNHTLGTRQSTEALDMSELEFLLQAQREVNRELKRLLVASVGSDLELRLEQILQEKAELSQDLSLSLQHVASNHEELDQVAIECDIWRSKFIASRVMIDELASWKAELSLQLRETHKALQYMLHEREDIGHELLESHAHLERALTELERLKPRACSNHLLGAANVAAVSPVQSYASSGPSLADDSANATVLDLAHGNTVASRDLASQLSRVTTGKSDDGNRSVAASVPRVMKPTAGERLAHRVVNYRGNAQRTNRETTPPLPNCC</sequence>
<feature type="compositionally biased region" description="Low complexity" evidence="1">
    <location>
        <begin position="58"/>
        <end position="81"/>
    </location>
</feature>
<dbReference type="AlphaFoldDB" id="A0AA35TQQ2"/>
<evidence type="ECO:0000313" key="3">
    <source>
        <dbReference type="Proteomes" id="UP001174909"/>
    </source>
</evidence>
<dbReference type="PANTHER" id="PTHR13066:SF2">
    <property type="entry name" value="GOLGIN-45"/>
    <property type="match status" value="1"/>
</dbReference>
<dbReference type="GO" id="GO:0007030">
    <property type="term" value="P:Golgi organization"/>
    <property type="evidence" value="ECO:0007669"/>
    <property type="project" value="InterPro"/>
</dbReference>
<accession>A0AA35TQQ2</accession>
<protein>
    <submittedName>
        <fullName evidence="2">Golgin-45</fullName>
    </submittedName>
</protein>
<proteinExistence type="predicted"/>
<feature type="region of interest" description="Disordered" evidence="1">
    <location>
        <begin position="15"/>
        <end position="102"/>
    </location>
</feature>
<gene>
    <name evidence="2" type="ORF">GBAR_LOCUS28142</name>
</gene>
<dbReference type="EMBL" id="CASHTH010003924">
    <property type="protein sequence ID" value="CAI8051382.1"/>
    <property type="molecule type" value="Genomic_DNA"/>
</dbReference>
<dbReference type="GO" id="GO:0000139">
    <property type="term" value="C:Golgi membrane"/>
    <property type="evidence" value="ECO:0007669"/>
    <property type="project" value="TreeGrafter"/>
</dbReference>
<dbReference type="GO" id="GO:0043001">
    <property type="term" value="P:Golgi to plasma membrane protein transport"/>
    <property type="evidence" value="ECO:0007669"/>
    <property type="project" value="InterPro"/>
</dbReference>